<protein>
    <submittedName>
        <fullName evidence="2">Uncharacterized protein</fullName>
    </submittedName>
</protein>
<accession>A0A8S3Z4F5</accession>
<dbReference type="OrthoDB" id="6084362at2759"/>
<organism evidence="2 3">
    <name type="scientific">Candidula unifasciata</name>
    <dbReference type="NCBI Taxonomy" id="100452"/>
    <lineage>
        <taxon>Eukaryota</taxon>
        <taxon>Metazoa</taxon>
        <taxon>Spiralia</taxon>
        <taxon>Lophotrochozoa</taxon>
        <taxon>Mollusca</taxon>
        <taxon>Gastropoda</taxon>
        <taxon>Heterobranchia</taxon>
        <taxon>Euthyneura</taxon>
        <taxon>Panpulmonata</taxon>
        <taxon>Eupulmonata</taxon>
        <taxon>Stylommatophora</taxon>
        <taxon>Helicina</taxon>
        <taxon>Helicoidea</taxon>
        <taxon>Geomitridae</taxon>
        <taxon>Candidula</taxon>
    </lineage>
</organism>
<dbReference type="InterPro" id="IPR001299">
    <property type="entry name" value="Ependymin"/>
</dbReference>
<dbReference type="EMBL" id="CAJHNH020001240">
    <property type="protein sequence ID" value="CAG5122212.1"/>
    <property type="molecule type" value="Genomic_DNA"/>
</dbReference>
<gene>
    <name evidence="2" type="ORF">CUNI_LOCUS7770</name>
</gene>
<dbReference type="Proteomes" id="UP000678393">
    <property type="component" value="Unassembled WGS sequence"/>
</dbReference>
<comment type="caution">
    <text evidence="2">The sequence shown here is derived from an EMBL/GenBank/DDBJ whole genome shotgun (WGS) entry which is preliminary data.</text>
</comment>
<dbReference type="AlphaFoldDB" id="A0A8S3Z4F5"/>
<dbReference type="GO" id="GO:0005764">
    <property type="term" value="C:lysosome"/>
    <property type="evidence" value="ECO:0007669"/>
    <property type="project" value="TreeGrafter"/>
</dbReference>
<proteinExistence type="predicted"/>
<keyword evidence="3" id="KW-1185">Reference proteome</keyword>
<evidence type="ECO:0000313" key="2">
    <source>
        <dbReference type="EMBL" id="CAG5122212.1"/>
    </source>
</evidence>
<sequence>MFKILSLLFLVGVTYSQIPQPCFSPPLLSFVAIQYDQERVFFRQFDAAYDFQGQRFAFYEREDSRTTPGRQYYQIIILHKENVAYQYNRQSKQCTKSQAGPFRPFGVPPEGRFEGEYYIGGPGETIEAVEWSDRSDVRRENWLGVFTRINCYPVRTWLHNSQTNETVHTDIFNVVAGVTNPSIFEPPTACRNATVSPGFNKLAHSLRGSYRH</sequence>
<feature type="signal peptide" evidence="1">
    <location>
        <begin position="1"/>
        <end position="16"/>
    </location>
</feature>
<dbReference type="GO" id="GO:0005509">
    <property type="term" value="F:calcium ion binding"/>
    <property type="evidence" value="ECO:0007669"/>
    <property type="project" value="InterPro"/>
</dbReference>
<dbReference type="PANTHER" id="PTHR10697:SF1">
    <property type="entry name" value="MAMMALIAN EPENDYMIN-RELATED PROTEIN 1"/>
    <property type="match status" value="1"/>
</dbReference>
<keyword evidence="1" id="KW-0732">Signal</keyword>
<name>A0A8S3Z4F5_9EUPU</name>
<dbReference type="Pfam" id="PF00811">
    <property type="entry name" value="Ependymin"/>
    <property type="match status" value="1"/>
</dbReference>
<dbReference type="GO" id="GO:0005576">
    <property type="term" value="C:extracellular region"/>
    <property type="evidence" value="ECO:0007669"/>
    <property type="project" value="InterPro"/>
</dbReference>
<feature type="chain" id="PRO_5035932886" evidence="1">
    <location>
        <begin position="17"/>
        <end position="212"/>
    </location>
</feature>
<reference evidence="2" key="1">
    <citation type="submission" date="2021-04" db="EMBL/GenBank/DDBJ databases">
        <authorList>
            <consortium name="Molecular Ecology Group"/>
        </authorList>
    </citation>
    <scope>NUCLEOTIDE SEQUENCE</scope>
</reference>
<dbReference type="GO" id="GO:0007160">
    <property type="term" value="P:cell-matrix adhesion"/>
    <property type="evidence" value="ECO:0007669"/>
    <property type="project" value="InterPro"/>
</dbReference>
<evidence type="ECO:0000313" key="3">
    <source>
        <dbReference type="Proteomes" id="UP000678393"/>
    </source>
</evidence>
<dbReference type="PANTHER" id="PTHR10697">
    <property type="entry name" value="MAMMALIAN EPENDYMIN-RELATED PROTEIN 1"/>
    <property type="match status" value="1"/>
</dbReference>
<evidence type="ECO:0000256" key="1">
    <source>
        <dbReference type="SAM" id="SignalP"/>
    </source>
</evidence>